<dbReference type="CDD" id="cd08432">
    <property type="entry name" value="PBP2_GcdR_TrpI_HvrB_AmpR_like"/>
    <property type="match status" value="1"/>
</dbReference>
<dbReference type="Pfam" id="PF00126">
    <property type="entry name" value="HTH_1"/>
    <property type="match status" value="1"/>
</dbReference>
<keyword evidence="7" id="KW-1185">Reference proteome</keyword>
<dbReference type="Gene3D" id="3.40.190.10">
    <property type="entry name" value="Periplasmic binding protein-like II"/>
    <property type="match status" value="2"/>
</dbReference>
<dbReference type="FunFam" id="1.10.10.10:FF:000001">
    <property type="entry name" value="LysR family transcriptional regulator"/>
    <property type="match status" value="1"/>
</dbReference>
<proteinExistence type="inferred from homology"/>
<dbReference type="PROSITE" id="PS50931">
    <property type="entry name" value="HTH_LYSR"/>
    <property type="match status" value="1"/>
</dbReference>
<dbReference type="PRINTS" id="PR00039">
    <property type="entry name" value="HTHLYSR"/>
</dbReference>
<dbReference type="Proteomes" id="UP000317496">
    <property type="component" value="Chromosome"/>
</dbReference>
<dbReference type="InterPro" id="IPR058163">
    <property type="entry name" value="LysR-type_TF_proteobact-type"/>
</dbReference>
<evidence type="ECO:0000256" key="3">
    <source>
        <dbReference type="ARBA" id="ARBA00023125"/>
    </source>
</evidence>
<organism evidence="6 7">
    <name type="scientific">Ferrovibrio terrae</name>
    <dbReference type="NCBI Taxonomy" id="2594003"/>
    <lineage>
        <taxon>Bacteria</taxon>
        <taxon>Pseudomonadati</taxon>
        <taxon>Pseudomonadota</taxon>
        <taxon>Alphaproteobacteria</taxon>
        <taxon>Rhodospirillales</taxon>
        <taxon>Rhodospirillaceae</taxon>
        <taxon>Ferrovibrio</taxon>
    </lineage>
</organism>
<dbReference type="AlphaFoldDB" id="A0A516H5N2"/>
<dbReference type="SUPFAM" id="SSF53850">
    <property type="entry name" value="Periplasmic binding protein-like II"/>
    <property type="match status" value="1"/>
</dbReference>
<dbReference type="PANTHER" id="PTHR30537:SF79">
    <property type="entry name" value="TRANSCRIPTIONAL REGULATOR-RELATED"/>
    <property type="match status" value="1"/>
</dbReference>
<evidence type="ECO:0000256" key="1">
    <source>
        <dbReference type="ARBA" id="ARBA00009437"/>
    </source>
</evidence>
<evidence type="ECO:0000259" key="5">
    <source>
        <dbReference type="PROSITE" id="PS50931"/>
    </source>
</evidence>
<dbReference type="Pfam" id="PF03466">
    <property type="entry name" value="LysR_substrate"/>
    <property type="match status" value="1"/>
</dbReference>
<evidence type="ECO:0000256" key="4">
    <source>
        <dbReference type="ARBA" id="ARBA00023163"/>
    </source>
</evidence>
<dbReference type="PANTHER" id="PTHR30537">
    <property type="entry name" value="HTH-TYPE TRANSCRIPTIONAL REGULATOR"/>
    <property type="match status" value="1"/>
</dbReference>
<dbReference type="InterPro" id="IPR036388">
    <property type="entry name" value="WH-like_DNA-bd_sf"/>
</dbReference>
<evidence type="ECO:0000313" key="6">
    <source>
        <dbReference type="EMBL" id="QDO99113.1"/>
    </source>
</evidence>
<feature type="domain" description="HTH lysR-type" evidence="5">
    <location>
        <begin position="10"/>
        <end position="67"/>
    </location>
</feature>
<dbReference type="Gene3D" id="1.10.10.10">
    <property type="entry name" value="Winged helix-like DNA-binding domain superfamily/Winged helix DNA-binding domain"/>
    <property type="match status" value="1"/>
</dbReference>
<dbReference type="InterPro" id="IPR036390">
    <property type="entry name" value="WH_DNA-bd_sf"/>
</dbReference>
<keyword evidence="3" id="KW-0238">DNA-binding</keyword>
<protein>
    <submittedName>
        <fullName evidence="6">LysR family transcriptional regulator</fullName>
    </submittedName>
</protein>
<dbReference type="GO" id="GO:0003700">
    <property type="term" value="F:DNA-binding transcription factor activity"/>
    <property type="evidence" value="ECO:0007669"/>
    <property type="project" value="InterPro"/>
</dbReference>
<keyword evidence="4" id="KW-0804">Transcription</keyword>
<dbReference type="KEGG" id="fer:FNB15_18360"/>
<dbReference type="InterPro" id="IPR005119">
    <property type="entry name" value="LysR_subst-bd"/>
</dbReference>
<dbReference type="OrthoDB" id="9793571at2"/>
<dbReference type="EMBL" id="CP041636">
    <property type="protein sequence ID" value="QDO99113.1"/>
    <property type="molecule type" value="Genomic_DNA"/>
</dbReference>
<keyword evidence="2" id="KW-0805">Transcription regulation</keyword>
<accession>A0A516H5N2</accession>
<reference evidence="6 7" key="1">
    <citation type="submission" date="2019-07" db="EMBL/GenBank/DDBJ databases">
        <title>Genome sequencing for Ferrovibrio sp. K5.</title>
        <authorList>
            <person name="Park S.-J."/>
        </authorList>
    </citation>
    <scope>NUCLEOTIDE SEQUENCE [LARGE SCALE GENOMIC DNA]</scope>
    <source>
        <strain evidence="6 7">K5</strain>
    </source>
</reference>
<dbReference type="SUPFAM" id="SSF46785">
    <property type="entry name" value="Winged helix' DNA-binding domain"/>
    <property type="match status" value="1"/>
</dbReference>
<comment type="similarity">
    <text evidence="1">Belongs to the LysR transcriptional regulatory family.</text>
</comment>
<evidence type="ECO:0000313" key="7">
    <source>
        <dbReference type="Proteomes" id="UP000317496"/>
    </source>
</evidence>
<name>A0A516H5N2_9PROT</name>
<dbReference type="GO" id="GO:0006351">
    <property type="term" value="P:DNA-templated transcription"/>
    <property type="evidence" value="ECO:0007669"/>
    <property type="project" value="TreeGrafter"/>
</dbReference>
<gene>
    <name evidence="6" type="ORF">FNB15_18360</name>
</gene>
<dbReference type="GO" id="GO:0043565">
    <property type="term" value="F:sequence-specific DNA binding"/>
    <property type="evidence" value="ECO:0007669"/>
    <property type="project" value="TreeGrafter"/>
</dbReference>
<evidence type="ECO:0000256" key="2">
    <source>
        <dbReference type="ARBA" id="ARBA00023015"/>
    </source>
</evidence>
<dbReference type="InterPro" id="IPR000847">
    <property type="entry name" value="LysR_HTH_N"/>
</dbReference>
<sequence length="309" mass="33870">MDHSLPSQLPPLDTLRAFEAAARLGSFSAAAEVLNLTHGAISRQVAKLERWLGLKLFLRAARGVKLTPDGDRLYVSTREAFALIGAYSDRWTEPRGTSVVRLSALPSVSSRWLMPRLAKLESGGDAALRILFSVDHRQIDLEEEGIDLALRCGRGEVPGRVSLQLFEEWCFPVASPELAKEIGSGDPKRLLNYPLIHDSSATGWRAWFAEQGLDYRPAAHDRRFEDYSLVLDAAACGLGIALARPPLAQRDLDAGRVVQVDPRIARNSVSYWLDRPPGKLRGAAAELARRLAAEADVTPEALAAFLEAD</sequence>